<gene>
    <name evidence="3" type="ordered locus">Halhy_0441</name>
</gene>
<dbReference type="eggNOG" id="COG2972">
    <property type="taxonomic scope" value="Bacteria"/>
</dbReference>
<dbReference type="STRING" id="760192.Halhy_0441"/>
<evidence type="ECO:0000313" key="3">
    <source>
        <dbReference type="EMBL" id="AEE48352.1"/>
    </source>
</evidence>
<name>F4KY89_HALH1</name>
<dbReference type="InterPro" id="IPR036890">
    <property type="entry name" value="HATPase_C_sf"/>
</dbReference>
<dbReference type="InterPro" id="IPR010559">
    <property type="entry name" value="Sig_transdc_His_kin_internal"/>
</dbReference>
<dbReference type="GO" id="GO:0000155">
    <property type="term" value="F:phosphorelay sensor kinase activity"/>
    <property type="evidence" value="ECO:0007669"/>
    <property type="project" value="InterPro"/>
</dbReference>
<keyword evidence="1" id="KW-1133">Transmembrane helix</keyword>
<feature type="transmembrane region" description="Helical" evidence="1">
    <location>
        <begin position="76"/>
        <end position="96"/>
    </location>
</feature>
<reference key="2">
    <citation type="submission" date="2011-04" db="EMBL/GenBank/DDBJ databases">
        <title>Complete sequence of chromosome of Haliscomenobacter hydrossis DSM 1100.</title>
        <authorList>
            <consortium name="US DOE Joint Genome Institute (JGI-PGF)"/>
            <person name="Lucas S."/>
            <person name="Han J."/>
            <person name="Lapidus A."/>
            <person name="Bruce D."/>
            <person name="Goodwin L."/>
            <person name="Pitluck S."/>
            <person name="Peters L."/>
            <person name="Kyrpides N."/>
            <person name="Mavromatis K."/>
            <person name="Ivanova N."/>
            <person name="Ovchinnikova G."/>
            <person name="Pagani I."/>
            <person name="Daligault H."/>
            <person name="Detter J.C."/>
            <person name="Han C."/>
            <person name="Land M."/>
            <person name="Hauser L."/>
            <person name="Markowitz V."/>
            <person name="Cheng J.-F."/>
            <person name="Hugenholtz P."/>
            <person name="Woyke T."/>
            <person name="Wu D."/>
            <person name="Verbarg S."/>
            <person name="Frueling A."/>
            <person name="Brambilla E."/>
            <person name="Klenk H.-P."/>
            <person name="Eisen J.A."/>
        </authorList>
    </citation>
    <scope>NUCLEOTIDE SEQUENCE</scope>
    <source>
        <strain>DSM 1100</strain>
    </source>
</reference>
<dbReference type="GO" id="GO:0016020">
    <property type="term" value="C:membrane"/>
    <property type="evidence" value="ECO:0007669"/>
    <property type="project" value="InterPro"/>
</dbReference>
<evidence type="ECO:0000256" key="1">
    <source>
        <dbReference type="SAM" id="Phobius"/>
    </source>
</evidence>
<keyword evidence="3" id="KW-0418">Kinase</keyword>
<dbReference type="RefSeq" id="WP_013762916.1">
    <property type="nucleotide sequence ID" value="NC_015510.1"/>
</dbReference>
<keyword evidence="1" id="KW-0812">Transmembrane</keyword>
<dbReference type="Proteomes" id="UP000008461">
    <property type="component" value="Chromosome"/>
</dbReference>
<dbReference type="Pfam" id="PF06580">
    <property type="entry name" value="His_kinase"/>
    <property type="match status" value="1"/>
</dbReference>
<dbReference type="AlphaFoldDB" id="F4KY89"/>
<proteinExistence type="predicted"/>
<feature type="transmembrane region" description="Helical" evidence="1">
    <location>
        <begin position="7"/>
        <end position="25"/>
    </location>
</feature>
<evidence type="ECO:0000313" key="4">
    <source>
        <dbReference type="Proteomes" id="UP000008461"/>
    </source>
</evidence>
<evidence type="ECO:0000259" key="2">
    <source>
        <dbReference type="Pfam" id="PF06580"/>
    </source>
</evidence>
<keyword evidence="1" id="KW-0472">Membrane</keyword>
<protein>
    <submittedName>
        <fullName evidence="3">Signal transduction histidine kinase</fullName>
    </submittedName>
</protein>
<dbReference type="InterPro" id="IPR050640">
    <property type="entry name" value="Bact_2-comp_sensor_kinase"/>
</dbReference>
<feature type="transmembrane region" description="Helical" evidence="1">
    <location>
        <begin position="108"/>
        <end position="132"/>
    </location>
</feature>
<feature type="domain" description="Signal transduction histidine kinase internal region" evidence="2">
    <location>
        <begin position="158"/>
        <end position="237"/>
    </location>
</feature>
<accession>F4KY89</accession>
<dbReference type="OrthoDB" id="927174at2"/>
<dbReference type="SUPFAM" id="SSF55874">
    <property type="entry name" value="ATPase domain of HSP90 chaperone/DNA topoisomerase II/histidine kinase"/>
    <property type="match status" value="1"/>
</dbReference>
<sequence>MKYLKEILLIFFILGGIMTSLELIFDSDERNLPEFLRELAMNGTGSVLMWSGNAYLADILDVYFPWTKNSVLRLSVSILATLLYTFLAWGFLVWLWSFLYGRPFHWNYIFNVFGEGAFMTTLIITVLISAFMHGRGFLISWKETLIEAEHLKKEHIAAKYEALKNQVNPHFLFNNFNVLATLVHKDADLAERFVKQLANVYRYVLDSREQELVPLEQELKQLDAYVFLMKIRFGESLQIQVAPELSDMKDLSLAPLTLQMLVENALKHNEASKSNPLLIEVFADQEGYLVVKNRLQAKQNVGESTGVGLANISGRYKFLSNKAVQTSQEGGFFTVKIPLVPS</sequence>
<dbReference type="KEGG" id="hhy:Halhy_0441"/>
<dbReference type="EMBL" id="CP002691">
    <property type="protein sequence ID" value="AEE48352.1"/>
    <property type="molecule type" value="Genomic_DNA"/>
</dbReference>
<dbReference type="HOGENOM" id="CLU_020473_0_2_10"/>
<dbReference type="Gene3D" id="3.30.565.10">
    <property type="entry name" value="Histidine kinase-like ATPase, C-terminal domain"/>
    <property type="match status" value="1"/>
</dbReference>
<dbReference type="PANTHER" id="PTHR34220">
    <property type="entry name" value="SENSOR HISTIDINE KINASE YPDA"/>
    <property type="match status" value="1"/>
</dbReference>
<keyword evidence="3" id="KW-0808">Transferase</keyword>
<reference evidence="3 4" key="1">
    <citation type="journal article" date="2011" name="Stand. Genomic Sci.">
        <title>Complete genome sequence of Haliscomenobacter hydrossis type strain (O).</title>
        <authorList>
            <consortium name="US DOE Joint Genome Institute (JGI-PGF)"/>
            <person name="Daligault H."/>
            <person name="Lapidus A."/>
            <person name="Zeytun A."/>
            <person name="Nolan M."/>
            <person name="Lucas S."/>
            <person name="Del Rio T.G."/>
            <person name="Tice H."/>
            <person name="Cheng J.F."/>
            <person name="Tapia R."/>
            <person name="Han C."/>
            <person name="Goodwin L."/>
            <person name="Pitluck S."/>
            <person name="Liolios K."/>
            <person name="Pagani I."/>
            <person name="Ivanova N."/>
            <person name="Huntemann M."/>
            <person name="Mavromatis K."/>
            <person name="Mikhailova N."/>
            <person name="Pati A."/>
            <person name="Chen A."/>
            <person name="Palaniappan K."/>
            <person name="Land M."/>
            <person name="Hauser L."/>
            <person name="Brambilla E.M."/>
            <person name="Rohde M."/>
            <person name="Verbarg S."/>
            <person name="Goker M."/>
            <person name="Bristow J."/>
            <person name="Eisen J.A."/>
            <person name="Markowitz V."/>
            <person name="Hugenholtz P."/>
            <person name="Kyrpides N.C."/>
            <person name="Klenk H.P."/>
            <person name="Woyke T."/>
        </authorList>
    </citation>
    <scope>NUCLEOTIDE SEQUENCE [LARGE SCALE GENOMIC DNA]</scope>
    <source>
        <strain evidence="4">ATCC 27775 / DSM 1100 / LMG 10767 / O</strain>
    </source>
</reference>
<keyword evidence="4" id="KW-1185">Reference proteome</keyword>
<dbReference type="PANTHER" id="PTHR34220:SF7">
    <property type="entry name" value="SENSOR HISTIDINE KINASE YPDA"/>
    <property type="match status" value="1"/>
</dbReference>
<organism evidence="3 4">
    <name type="scientific">Haliscomenobacter hydrossis (strain ATCC 27775 / DSM 1100 / LMG 10767 / O)</name>
    <dbReference type="NCBI Taxonomy" id="760192"/>
    <lineage>
        <taxon>Bacteria</taxon>
        <taxon>Pseudomonadati</taxon>
        <taxon>Bacteroidota</taxon>
        <taxon>Saprospiria</taxon>
        <taxon>Saprospirales</taxon>
        <taxon>Haliscomenobacteraceae</taxon>
        <taxon>Haliscomenobacter</taxon>
    </lineage>
</organism>